<sequence length="43" mass="4724">MSNPNENNVKKLSTIAELNTGIILAQYKSVANEANIYQSEEAL</sequence>
<evidence type="ECO:0000313" key="1">
    <source>
        <dbReference type="EMBL" id="MBW0602782.1"/>
    </source>
</evidence>
<gene>
    <name evidence="1" type="ORF">MADP07_00515</name>
</gene>
<comment type="caution">
    <text evidence="1">The sequence shown here is derived from an EMBL/GenBank/DDBJ whole genome shotgun (WGS) entry which is preliminary data.</text>
</comment>
<organism evidence="1 2">
    <name type="scientific">Mycoplasmopsis anatis</name>
    <dbReference type="NCBI Taxonomy" id="171279"/>
    <lineage>
        <taxon>Bacteria</taxon>
        <taxon>Bacillati</taxon>
        <taxon>Mycoplasmatota</taxon>
        <taxon>Mycoplasmoidales</taxon>
        <taxon>Metamycoplasmataceae</taxon>
        <taxon>Mycoplasmopsis</taxon>
    </lineage>
</organism>
<accession>A0A9Q3L980</accession>
<dbReference type="AlphaFoldDB" id="A0A9Q3L980"/>
<protein>
    <submittedName>
        <fullName evidence="1">Type I restriction endonuclease subunit R</fullName>
    </submittedName>
</protein>
<keyword evidence="1" id="KW-0255">Endonuclease</keyword>
<dbReference type="Proteomes" id="UP000746160">
    <property type="component" value="Unassembled WGS sequence"/>
</dbReference>
<keyword evidence="1" id="KW-0378">Hydrolase</keyword>
<reference evidence="1" key="1">
    <citation type="journal article" date="2021" name="Genes Genomics">
        <title>Comparative genomic analysis of Mycoplasma anatis strains.</title>
        <authorList>
            <person name="Zhou Q."/>
            <person name="Mai K."/>
            <person name="Yang D."/>
            <person name="Liu J."/>
            <person name="Yan Z."/>
            <person name="Luo C."/>
            <person name="Tan Y."/>
            <person name="Cao S."/>
            <person name="Zhou Q."/>
            <person name="Chen L."/>
            <person name="Chen F."/>
        </authorList>
    </citation>
    <scope>NUCLEOTIDE SEQUENCE</scope>
    <source>
        <strain evidence="1">DP07</strain>
    </source>
</reference>
<evidence type="ECO:0000313" key="2">
    <source>
        <dbReference type="Proteomes" id="UP000746160"/>
    </source>
</evidence>
<name>A0A9Q3L980_9BACT</name>
<proteinExistence type="predicted"/>
<dbReference type="GO" id="GO:0004519">
    <property type="term" value="F:endonuclease activity"/>
    <property type="evidence" value="ECO:0007669"/>
    <property type="project" value="UniProtKB-KW"/>
</dbReference>
<dbReference type="RefSeq" id="WP_268918952.1">
    <property type="nucleotide sequence ID" value="NZ_JABZFC010000001.1"/>
</dbReference>
<keyword evidence="1" id="KW-0540">Nuclease</keyword>
<dbReference type="EMBL" id="JABZFG010000007">
    <property type="protein sequence ID" value="MBW0602782.1"/>
    <property type="molecule type" value="Genomic_DNA"/>
</dbReference>